<comment type="caution">
    <text evidence="3">The sequence shown here is derived from an EMBL/GenBank/DDBJ whole genome shotgun (WGS) entry which is preliminary data.</text>
</comment>
<protein>
    <submittedName>
        <fullName evidence="3">Uncharacterized protein</fullName>
    </submittedName>
</protein>
<dbReference type="AlphaFoldDB" id="A0A1S2V912"/>
<dbReference type="EMBL" id="FNTS01000002">
    <property type="protein sequence ID" value="SEE09642.1"/>
    <property type="molecule type" value="Genomic_DNA"/>
</dbReference>
<evidence type="ECO:0000313" key="6">
    <source>
        <dbReference type="Proteomes" id="UP000181661"/>
    </source>
</evidence>
<reference evidence="3 6" key="1">
    <citation type="submission" date="2016-08" db="EMBL/GenBank/DDBJ databases">
        <title>Draft genome sequence of Pseudomonas costantinii LMG 22119, type strain isolated from cultivated mushroom (Agaricus bisporus) sporophores.</title>
        <authorList>
            <person name="Tambong J.T."/>
        </authorList>
    </citation>
    <scope>NUCLEOTIDE SEQUENCE [LARGE SCALE GENOMIC DNA]</scope>
    <source>
        <strain evidence="3 6">LMG 22119</strain>
    </source>
</reference>
<dbReference type="Proteomes" id="UP000182179">
    <property type="component" value="Unassembled WGS sequence"/>
</dbReference>
<dbReference type="EMBL" id="MDDR01000003">
    <property type="protein sequence ID" value="OIN55368.1"/>
    <property type="molecule type" value="Genomic_DNA"/>
</dbReference>
<dbReference type="EMBL" id="MDDR01000005">
    <property type="protein sequence ID" value="OIN54706.1"/>
    <property type="molecule type" value="Genomic_DNA"/>
</dbReference>
<evidence type="ECO:0000313" key="2">
    <source>
        <dbReference type="EMBL" id="OIN54665.1"/>
    </source>
</evidence>
<evidence type="ECO:0000313" key="5">
    <source>
        <dbReference type="EMBL" id="SEE09642.1"/>
    </source>
</evidence>
<name>A0A1S2V912_9PSED</name>
<accession>A0A1S2V912</accession>
<sequence length="91" mass="9250">MLMQSIPRRWLFHSPIQSTENIFVIFSSSIVAKPLGAYGASAACAGIGVATVGVGGLVCGLVVVGAASALGGKGLASVGESFGEYIYERTQ</sequence>
<evidence type="ECO:0000313" key="3">
    <source>
        <dbReference type="EMBL" id="OIN54706.1"/>
    </source>
</evidence>
<proteinExistence type="predicted"/>
<reference evidence="5 7" key="2">
    <citation type="submission" date="2016-10" db="EMBL/GenBank/DDBJ databases">
        <authorList>
            <person name="Varghese N."/>
            <person name="Submissions S."/>
        </authorList>
    </citation>
    <scope>NUCLEOTIDE SEQUENCE [LARGE SCALE GENOMIC DNA]</scope>
    <source>
        <strain evidence="5 7">BS2773</strain>
    </source>
</reference>
<keyword evidence="7" id="KW-1185">Reference proteome</keyword>
<evidence type="ECO:0000313" key="7">
    <source>
        <dbReference type="Proteomes" id="UP000182179"/>
    </source>
</evidence>
<keyword evidence="1" id="KW-1133">Transmembrane helix</keyword>
<keyword evidence="1" id="KW-0472">Membrane</keyword>
<feature type="transmembrane region" description="Helical" evidence="1">
    <location>
        <begin position="47"/>
        <end position="70"/>
    </location>
</feature>
<dbReference type="Proteomes" id="UP000181661">
    <property type="component" value="Unassembled WGS sequence"/>
</dbReference>
<keyword evidence="1" id="KW-0812">Transmembrane</keyword>
<evidence type="ECO:0000313" key="4">
    <source>
        <dbReference type="EMBL" id="OIN55368.1"/>
    </source>
</evidence>
<evidence type="ECO:0000256" key="1">
    <source>
        <dbReference type="SAM" id="Phobius"/>
    </source>
</evidence>
<dbReference type="EMBL" id="MDDR01000006">
    <property type="protein sequence ID" value="OIN54665.1"/>
    <property type="molecule type" value="Genomic_DNA"/>
</dbReference>
<organism evidence="3 6">
    <name type="scientific">Pseudomonas costantinii</name>
    <dbReference type="NCBI Taxonomy" id="168469"/>
    <lineage>
        <taxon>Bacteria</taxon>
        <taxon>Pseudomonadati</taxon>
        <taxon>Pseudomonadota</taxon>
        <taxon>Gammaproteobacteria</taxon>
        <taxon>Pseudomonadales</taxon>
        <taxon>Pseudomonadaceae</taxon>
        <taxon>Pseudomonas</taxon>
    </lineage>
</organism>
<gene>
    <name evidence="4" type="ORF">BFL40_01325</name>
    <name evidence="3" type="ORF">BFL40_02225</name>
    <name evidence="2" type="ORF">BFL40_04930</name>
    <name evidence="5" type="ORF">SAMN04515675_3925</name>
</gene>